<reference evidence="2 3" key="1">
    <citation type="submission" date="2017-10" db="EMBL/GenBank/DDBJ databases">
        <title>Sequencing the genomes of 1000 actinobacteria strains.</title>
        <authorList>
            <person name="Klenk H.-P."/>
        </authorList>
    </citation>
    <scope>NUCLEOTIDE SEQUENCE [LARGE SCALE GENOMIC DNA]</scope>
    <source>
        <strain evidence="2 3">DSM 21801</strain>
    </source>
</reference>
<name>A0A2A9D1Y7_9MICO</name>
<feature type="compositionally biased region" description="Low complexity" evidence="1">
    <location>
        <begin position="75"/>
        <end position="84"/>
    </location>
</feature>
<dbReference type="Proteomes" id="UP000224915">
    <property type="component" value="Unassembled WGS sequence"/>
</dbReference>
<accession>A0A2A9D1Y7</accession>
<dbReference type="RefSeq" id="WP_098468929.1">
    <property type="nucleotide sequence ID" value="NZ_PDJD01000001.1"/>
</dbReference>
<protein>
    <recommendedName>
        <fullName evidence="4">Mu-like prophage FluMu N-terminal domain-containing protein</fullName>
    </recommendedName>
</protein>
<proteinExistence type="predicted"/>
<dbReference type="EMBL" id="PDJD01000001">
    <property type="protein sequence ID" value="PFG19869.1"/>
    <property type="molecule type" value="Genomic_DNA"/>
</dbReference>
<feature type="compositionally biased region" description="Gly residues" evidence="1">
    <location>
        <begin position="65"/>
        <end position="74"/>
    </location>
</feature>
<gene>
    <name evidence="2" type="ORF">ATL40_1445</name>
</gene>
<keyword evidence="3" id="KW-1185">Reference proteome</keyword>
<evidence type="ECO:0000313" key="3">
    <source>
        <dbReference type="Proteomes" id="UP000224915"/>
    </source>
</evidence>
<evidence type="ECO:0000313" key="2">
    <source>
        <dbReference type="EMBL" id="PFG19869.1"/>
    </source>
</evidence>
<evidence type="ECO:0000256" key="1">
    <source>
        <dbReference type="SAM" id="MobiDB-lite"/>
    </source>
</evidence>
<evidence type="ECO:0008006" key="4">
    <source>
        <dbReference type="Google" id="ProtNLM"/>
    </source>
</evidence>
<comment type="caution">
    <text evidence="2">The sequence shown here is derived from an EMBL/GenBank/DDBJ whole genome shotgun (WGS) entry which is preliminary data.</text>
</comment>
<dbReference type="AlphaFoldDB" id="A0A2A9D1Y7"/>
<feature type="region of interest" description="Disordered" evidence="1">
    <location>
        <begin position="56"/>
        <end position="84"/>
    </location>
</feature>
<organism evidence="2 3">
    <name type="scientific">Serinibacter salmoneus</name>
    <dbReference type="NCBI Taxonomy" id="556530"/>
    <lineage>
        <taxon>Bacteria</taxon>
        <taxon>Bacillati</taxon>
        <taxon>Actinomycetota</taxon>
        <taxon>Actinomycetes</taxon>
        <taxon>Micrococcales</taxon>
        <taxon>Beutenbergiaceae</taxon>
        <taxon>Serinibacter</taxon>
    </lineage>
</organism>
<sequence>MAAAKKWAVKAPQIVVKVEGAQGGEVYLRKGRVLPATVKPEEVKRLASLGLVVEVKESPKEQAPGGDGGDGGSAGASASGDSGK</sequence>